<evidence type="ECO:0000256" key="4">
    <source>
        <dbReference type="ARBA" id="ARBA00023136"/>
    </source>
</evidence>
<feature type="domain" description="Major facilitator superfamily (MFS) profile" evidence="7">
    <location>
        <begin position="50"/>
        <end position="483"/>
    </location>
</feature>
<feature type="transmembrane region" description="Helical" evidence="6">
    <location>
        <begin position="127"/>
        <end position="145"/>
    </location>
</feature>
<dbReference type="SUPFAM" id="SSF103473">
    <property type="entry name" value="MFS general substrate transporter"/>
    <property type="match status" value="1"/>
</dbReference>
<dbReference type="STRING" id="1173701.A0A066XCG2"/>
<feature type="transmembrane region" description="Helical" evidence="6">
    <location>
        <begin position="183"/>
        <end position="203"/>
    </location>
</feature>
<evidence type="ECO:0000256" key="5">
    <source>
        <dbReference type="SAM" id="MobiDB-lite"/>
    </source>
</evidence>
<organism evidence="8 9">
    <name type="scientific">Colletotrichum sublineola</name>
    <name type="common">Sorghum anthracnose fungus</name>
    <dbReference type="NCBI Taxonomy" id="1173701"/>
    <lineage>
        <taxon>Eukaryota</taxon>
        <taxon>Fungi</taxon>
        <taxon>Dikarya</taxon>
        <taxon>Ascomycota</taxon>
        <taxon>Pezizomycotina</taxon>
        <taxon>Sordariomycetes</taxon>
        <taxon>Hypocreomycetidae</taxon>
        <taxon>Glomerellales</taxon>
        <taxon>Glomerellaceae</taxon>
        <taxon>Colletotrichum</taxon>
        <taxon>Colletotrichum graminicola species complex</taxon>
    </lineage>
</organism>
<proteinExistence type="predicted"/>
<evidence type="ECO:0000256" key="6">
    <source>
        <dbReference type="SAM" id="Phobius"/>
    </source>
</evidence>
<evidence type="ECO:0000256" key="3">
    <source>
        <dbReference type="ARBA" id="ARBA00022989"/>
    </source>
</evidence>
<feature type="transmembrane region" description="Helical" evidence="6">
    <location>
        <begin position="389"/>
        <end position="407"/>
    </location>
</feature>
<feature type="compositionally biased region" description="Polar residues" evidence="5">
    <location>
        <begin position="1"/>
        <end position="26"/>
    </location>
</feature>
<dbReference type="Gene3D" id="1.20.1250.20">
    <property type="entry name" value="MFS general substrate transporter like domains"/>
    <property type="match status" value="1"/>
</dbReference>
<accession>A0A066XCG2</accession>
<keyword evidence="9" id="KW-1185">Reference proteome</keyword>
<dbReference type="Proteomes" id="UP000027238">
    <property type="component" value="Unassembled WGS sequence"/>
</dbReference>
<dbReference type="InterPro" id="IPR036259">
    <property type="entry name" value="MFS_trans_sf"/>
</dbReference>
<feature type="transmembrane region" description="Helical" evidence="6">
    <location>
        <begin position="94"/>
        <end position="115"/>
    </location>
</feature>
<dbReference type="PANTHER" id="PTHR23502">
    <property type="entry name" value="MAJOR FACILITATOR SUPERFAMILY"/>
    <property type="match status" value="1"/>
</dbReference>
<reference evidence="9" key="1">
    <citation type="journal article" date="2014" name="Genome Announc.">
        <title>Draft genome sequence of Colletotrichum sublineola, a destructive pathogen of cultivated sorghum.</title>
        <authorList>
            <person name="Baroncelli R."/>
            <person name="Sanz-Martin J.M."/>
            <person name="Rech G.E."/>
            <person name="Sukno S.A."/>
            <person name="Thon M.R."/>
        </authorList>
    </citation>
    <scope>NUCLEOTIDE SEQUENCE [LARGE SCALE GENOMIC DNA]</scope>
    <source>
        <strain evidence="9">TX430BB</strain>
    </source>
</reference>
<feature type="transmembrane region" description="Helical" evidence="6">
    <location>
        <begin position="363"/>
        <end position="383"/>
    </location>
</feature>
<dbReference type="OMA" id="CAYLTDT"/>
<name>A0A066XCG2_COLSU</name>
<comment type="caution">
    <text evidence="8">The sequence shown here is derived from an EMBL/GenBank/DDBJ whole genome shotgun (WGS) entry which is preliminary data.</text>
</comment>
<evidence type="ECO:0000313" key="8">
    <source>
        <dbReference type="EMBL" id="KDN65339.1"/>
    </source>
</evidence>
<feature type="transmembrane region" description="Helical" evidence="6">
    <location>
        <begin position="151"/>
        <end position="171"/>
    </location>
</feature>
<dbReference type="PROSITE" id="PS50850">
    <property type="entry name" value="MFS"/>
    <property type="match status" value="1"/>
</dbReference>
<evidence type="ECO:0000313" key="9">
    <source>
        <dbReference type="Proteomes" id="UP000027238"/>
    </source>
</evidence>
<dbReference type="AlphaFoldDB" id="A0A066XCG2"/>
<dbReference type="InterPro" id="IPR020846">
    <property type="entry name" value="MFS_dom"/>
</dbReference>
<feature type="transmembrane region" description="Helical" evidence="6">
    <location>
        <begin position="428"/>
        <end position="447"/>
    </location>
</feature>
<dbReference type="HOGENOM" id="CLU_008455_0_1_1"/>
<comment type="subcellular location">
    <subcellularLocation>
        <location evidence="1">Membrane</location>
        <topology evidence="1">Multi-pass membrane protein</topology>
    </subcellularLocation>
</comment>
<feature type="transmembrane region" description="Helical" evidence="6">
    <location>
        <begin position="459"/>
        <end position="478"/>
    </location>
</feature>
<keyword evidence="4 6" id="KW-0472">Membrane</keyword>
<evidence type="ECO:0000256" key="2">
    <source>
        <dbReference type="ARBA" id="ARBA00022692"/>
    </source>
</evidence>
<dbReference type="OrthoDB" id="5410178at2759"/>
<feature type="transmembrane region" description="Helical" evidence="6">
    <location>
        <begin position="324"/>
        <end position="342"/>
    </location>
</feature>
<keyword evidence="2 6" id="KW-0812">Transmembrane</keyword>
<gene>
    <name evidence="8" type="ORF">CSUB01_09917</name>
</gene>
<dbReference type="PANTHER" id="PTHR23502:SF157">
    <property type="entry name" value="MAJOR FACILITATOR SUPERFAMILY (MFS) PROFILE DOMAIN-CONTAINING PROTEIN-RELATED"/>
    <property type="match status" value="1"/>
</dbReference>
<dbReference type="GO" id="GO:0022857">
    <property type="term" value="F:transmembrane transporter activity"/>
    <property type="evidence" value="ECO:0007669"/>
    <property type="project" value="InterPro"/>
</dbReference>
<feature type="transmembrane region" description="Helical" evidence="6">
    <location>
        <begin position="286"/>
        <end position="304"/>
    </location>
</feature>
<dbReference type="Pfam" id="PF07690">
    <property type="entry name" value="MFS_1"/>
    <property type="match status" value="1"/>
</dbReference>
<feature type="transmembrane region" description="Helical" evidence="6">
    <location>
        <begin position="215"/>
        <end position="234"/>
    </location>
</feature>
<feature type="region of interest" description="Disordered" evidence="5">
    <location>
        <begin position="1"/>
        <end position="32"/>
    </location>
</feature>
<sequence length="497" mass="54105">MAVATSEVQGPRQNGMESKTASSSCEELSWTPDCDGHPRRWGRARKTYDTCWVIFLEFYTGKSSNHMFAAKLMLTLTKTPVAAHIHRDLGVSSIMATFLFVSTYLIGQAVGGIFLPPVSESFGRKKLYVFSTGIYSLSCVMVAAWPSIPGIVIGRFAGGLLSAIPTIVAAGSIEDLWDTQERVWWIFWWAMVANLGLLAGGVISDLIISYVHWKWVFYTAAIVNGCLTLVLLTIRESRPSVVLARSLSDVERTGSREAPGAKPKKASYYEKLDILRPLRLLFTEPIVFLVSVISAIAFGLIYLFTEVLPTVYVSLGLNNGGKNTPFLALALGIVASGLTRIYDARNLASRSAKGLPITPESKLAGFHLGAPLLAGGLWCFAWTIPPSVFVHWVVPTAALVPVGYAVNEYDYVLGGYLTDCYQTYTASAFAALGLTRALLCATFPLLGNVLFHAVDPNKASSIFAALATMLCIVPPLLLRYGCKLRERMHSPKLVSSL</sequence>
<dbReference type="EMBL" id="JMSE01001042">
    <property type="protein sequence ID" value="KDN65339.1"/>
    <property type="molecule type" value="Genomic_DNA"/>
</dbReference>
<keyword evidence="3 6" id="KW-1133">Transmembrane helix</keyword>
<evidence type="ECO:0000259" key="7">
    <source>
        <dbReference type="PROSITE" id="PS50850"/>
    </source>
</evidence>
<evidence type="ECO:0000256" key="1">
    <source>
        <dbReference type="ARBA" id="ARBA00004141"/>
    </source>
</evidence>
<dbReference type="eggNOG" id="KOG0255">
    <property type="taxonomic scope" value="Eukaryota"/>
</dbReference>
<protein>
    <submittedName>
        <fullName evidence="8">Putative major facilitator superfamily transporter</fullName>
    </submittedName>
</protein>
<dbReference type="GO" id="GO:0016020">
    <property type="term" value="C:membrane"/>
    <property type="evidence" value="ECO:0007669"/>
    <property type="project" value="UniProtKB-SubCell"/>
</dbReference>
<dbReference type="InterPro" id="IPR011701">
    <property type="entry name" value="MFS"/>
</dbReference>